<dbReference type="EMBL" id="HBGE01045583">
    <property type="protein sequence ID" value="CAD9142202.1"/>
    <property type="molecule type" value="Transcribed_RNA"/>
</dbReference>
<reference evidence="2" key="1">
    <citation type="submission" date="2021-01" db="EMBL/GenBank/DDBJ databases">
        <authorList>
            <person name="Corre E."/>
            <person name="Pelletier E."/>
            <person name="Niang G."/>
            <person name="Scheremetjew M."/>
            <person name="Finn R."/>
            <person name="Kale V."/>
            <person name="Holt S."/>
            <person name="Cochrane G."/>
            <person name="Meng A."/>
            <person name="Brown T."/>
            <person name="Cohen L."/>
        </authorList>
    </citation>
    <scope>NUCLEOTIDE SEQUENCE</scope>
    <source>
        <strain evidence="2">OF101</strain>
    </source>
</reference>
<feature type="compositionally biased region" description="Basic and acidic residues" evidence="1">
    <location>
        <begin position="1"/>
        <end position="17"/>
    </location>
</feature>
<feature type="compositionally biased region" description="Polar residues" evidence="1">
    <location>
        <begin position="210"/>
        <end position="219"/>
    </location>
</feature>
<organism evidence="2">
    <name type="scientific">Alexandrium catenella</name>
    <name type="common">Red tide dinoflagellate</name>
    <name type="synonym">Gonyaulax catenella</name>
    <dbReference type="NCBI Taxonomy" id="2925"/>
    <lineage>
        <taxon>Eukaryota</taxon>
        <taxon>Sar</taxon>
        <taxon>Alveolata</taxon>
        <taxon>Dinophyceae</taxon>
        <taxon>Gonyaulacales</taxon>
        <taxon>Pyrocystaceae</taxon>
        <taxon>Alexandrium</taxon>
    </lineage>
</organism>
<feature type="region of interest" description="Disordered" evidence="1">
    <location>
        <begin position="1"/>
        <end position="36"/>
    </location>
</feature>
<dbReference type="PANTHER" id="PTHR40429">
    <property type="entry name" value="FLAGELLAR ASSOCIATED PROTEIN"/>
    <property type="match status" value="1"/>
</dbReference>
<feature type="region of interest" description="Disordered" evidence="1">
    <location>
        <begin position="144"/>
        <end position="311"/>
    </location>
</feature>
<gene>
    <name evidence="2" type="ORF">ACAT0790_LOCUS27524</name>
</gene>
<sequence length="311" mass="33263">MAVQDGPKERLEKELEKFQGLGPNSQKERMPAFSFGTASRELSAKKVFISKKHERAKAPMNSPGPVYNPPSYIGAASKYSFGTDEQRSHRKAKYPDSSVDLTCATVDSQGVKFRSTKGVHFGTEGRLSHKNAEIIRVHPTSALGMESPGALEYSPDEKKVADKPPEYSFGPASPPQTTGKVVPRIPLPPTGTPRTLGPGSHALPSGMGAQLNSARSNAPSWGFGSARRTAPSPDGRQLLDTAPDLSSLGKQVVSSARSAPQHGFGSATREHVGRTTLVQTRADRGPRAQMPKPNFHLDLPPPARSVAKPGM</sequence>
<evidence type="ECO:0000313" key="2">
    <source>
        <dbReference type="EMBL" id="CAD9142202.1"/>
    </source>
</evidence>
<dbReference type="InterPro" id="IPR010736">
    <property type="entry name" value="SHIPPO-rpt"/>
</dbReference>
<dbReference type="PANTHER" id="PTHR40429:SF1">
    <property type="entry name" value="FLAGELLAR ASSOCIATED PROTEIN"/>
    <property type="match status" value="1"/>
</dbReference>
<feature type="compositionally biased region" description="Polar residues" evidence="1">
    <location>
        <begin position="248"/>
        <end position="258"/>
    </location>
</feature>
<feature type="compositionally biased region" description="Basic and acidic residues" evidence="1">
    <location>
        <begin position="155"/>
        <end position="165"/>
    </location>
</feature>
<protein>
    <submittedName>
        <fullName evidence="2">Uncharacterized protein</fullName>
    </submittedName>
</protein>
<accession>A0A7S1W0I8</accession>
<evidence type="ECO:0000256" key="1">
    <source>
        <dbReference type="SAM" id="MobiDB-lite"/>
    </source>
</evidence>
<dbReference type="AlphaFoldDB" id="A0A7S1W0I8"/>
<dbReference type="Pfam" id="PF07004">
    <property type="entry name" value="SHIPPO-rpt"/>
    <property type="match status" value="1"/>
</dbReference>
<name>A0A7S1W0I8_ALECA</name>
<proteinExistence type="predicted"/>